<evidence type="ECO:0000256" key="3">
    <source>
        <dbReference type="ARBA" id="ARBA00022737"/>
    </source>
</evidence>
<feature type="domain" description="Disease resistance N-terminal" evidence="9">
    <location>
        <begin position="21"/>
        <end position="102"/>
    </location>
</feature>
<comment type="similarity">
    <text evidence="1">Belongs to the disease resistance NB-LRR family.</text>
</comment>
<feature type="chain" id="PRO_5027827583" description="Disease resistance protein RPM1-like" evidence="7">
    <location>
        <begin position="17"/>
        <end position="708"/>
    </location>
</feature>
<accession>A0A6V7QBM7</accession>
<proteinExistence type="inferred from homology"/>
<dbReference type="InterPro" id="IPR044974">
    <property type="entry name" value="Disease_R_plants"/>
</dbReference>
<dbReference type="InterPro" id="IPR038005">
    <property type="entry name" value="RX-like_CC"/>
</dbReference>
<dbReference type="EMBL" id="LR862135">
    <property type="protein sequence ID" value="CAD1840378.1"/>
    <property type="molecule type" value="Genomic_DNA"/>
</dbReference>
<sequence length="708" mass="81442">MVEVAILLAIEKLGLALGTELLNQASSLFSQQLASLAELPDSMERIRRELHVMQGFLCGIDRRDSKNQALEAWIEEVRKVAYIIEDIVDEYIYLIVQDQQRQGGVVGYMKQVLKQPKSFDSFCLIASQLERVEKDLDHLSRLKDRWTQTTSIGHSSTSDNVSEWTQHPMGRSSPFTGEENLVGIDENRRMLTNWLRSEKLDLCIITVWGMGGLRKTTLVTNVYKRESRNFDCHAWISISQTFKVEDLLRKMITELFGDQKIVSTDIATMDDRKLKEKQGSRIFITTRIAEVASLANKNYKLELKPLSDPNAWKLFCKRAFWNYENQECPPELEKSARDIVDKCEGLPLAIVSLGNLLSLRENSETEWKRVYDQLNWELANDQSLGPVRNILNLSFNYLPKYLKNCFLSCSMFPEVKLLPKSIGKLSNLLILDLYQSAIQKLPREITNLKKLRHMFVERVNDPTGKAFRLRSGVRAPKGLWNLKELQTLQAVEASSELVGRLGNLTNLRSFRIWNVKEIYSAQLCASLSQMRSLFYLSINASDENEFLNLKGLNPPPSNLKKLNLAGRLAAETLMSPLFRDLRRLCLSWCQLTADPLPSLAQLSNLTFLRLRRAYNGEQLCFCDQWFPNLKQLDLIDLPQLKRVKIERTAMSILVTLYLRGLKNLIEVPEGIEFLPSLRKLYFYDMEPLLTSSLKDNDKLRHISSIYTI</sequence>
<evidence type="ECO:0000259" key="10">
    <source>
        <dbReference type="Pfam" id="PF23598"/>
    </source>
</evidence>
<gene>
    <name evidence="11" type="ORF">CB5_LOCUS23589</name>
</gene>
<organism evidence="11">
    <name type="scientific">Ananas comosus var. bracteatus</name>
    <name type="common">red pineapple</name>
    <dbReference type="NCBI Taxonomy" id="296719"/>
    <lineage>
        <taxon>Eukaryota</taxon>
        <taxon>Viridiplantae</taxon>
        <taxon>Streptophyta</taxon>
        <taxon>Embryophyta</taxon>
        <taxon>Tracheophyta</taxon>
        <taxon>Spermatophyta</taxon>
        <taxon>Magnoliopsida</taxon>
        <taxon>Liliopsida</taxon>
        <taxon>Poales</taxon>
        <taxon>Bromeliaceae</taxon>
        <taxon>Bromelioideae</taxon>
        <taxon>Ananas</taxon>
    </lineage>
</organism>
<dbReference type="SUPFAM" id="SSF52540">
    <property type="entry name" value="P-loop containing nucleoside triphosphate hydrolases"/>
    <property type="match status" value="1"/>
</dbReference>
<dbReference type="InterPro" id="IPR042197">
    <property type="entry name" value="Apaf_helical"/>
</dbReference>
<evidence type="ECO:0000256" key="1">
    <source>
        <dbReference type="ARBA" id="ARBA00008894"/>
    </source>
</evidence>
<keyword evidence="2" id="KW-0433">Leucine-rich repeat</keyword>
<evidence type="ECO:0000256" key="6">
    <source>
        <dbReference type="SAM" id="MobiDB-lite"/>
    </source>
</evidence>
<dbReference type="GO" id="GO:0098542">
    <property type="term" value="P:defense response to other organism"/>
    <property type="evidence" value="ECO:0007669"/>
    <property type="project" value="TreeGrafter"/>
</dbReference>
<dbReference type="InterPro" id="IPR041118">
    <property type="entry name" value="Rx_N"/>
</dbReference>
<keyword evidence="5" id="KW-0611">Plant defense</keyword>
<dbReference type="Pfam" id="PF00931">
    <property type="entry name" value="NB-ARC"/>
    <property type="match status" value="1"/>
</dbReference>
<dbReference type="PANTHER" id="PTHR23155:SF1232">
    <property type="entry name" value="OS09G0270700 PROTEIN"/>
    <property type="match status" value="1"/>
</dbReference>
<dbReference type="Gene3D" id="3.40.50.300">
    <property type="entry name" value="P-loop containing nucleotide triphosphate hydrolases"/>
    <property type="match status" value="1"/>
</dbReference>
<keyword evidence="3" id="KW-0677">Repeat</keyword>
<feature type="region of interest" description="Disordered" evidence="6">
    <location>
        <begin position="151"/>
        <end position="170"/>
    </location>
</feature>
<dbReference type="Gene3D" id="1.20.5.4130">
    <property type="match status" value="1"/>
</dbReference>
<feature type="domain" description="NB-ARC" evidence="8">
    <location>
        <begin position="190"/>
        <end position="258"/>
    </location>
</feature>
<dbReference type="Pfam" id="PF18052">
    <property type="entry name" value="Rx_N"/>
    <property type="match status" value="1"/>
</dbReference>
<feature type="signal peptide" evidence="7">
    <location>
        <begin position="1"/>
        <end position="16"/>
    </location>
</feature>
<keyword evidence="4" id="KW-0547">Nucleotide-binding</keyword>
<dbReference type="Pfam" id="PF23598">
    <property type="entry name" value="LRR_14"/>
    <property type="match status" value="1"/>
</dbReference>
<dbReference type="InterPro" id="IPR032675">
    <property type="entry name" value="LRR_dom_sf"/>
</dbReference>
<evidence type="ECO:0000259" key="9">
    <source>
        <dbReference type="Pfam" id="PF18052"/>
    </source>
</evidence>
<dbReference type="AlphaFoldDB" id="A0A6V7QBM7"/>
<evidence type="ECO:0008006" key="12">
    <source>
        <dbReference type="Google" id="ProtNLM"/>
    </source>
</evidence>
<dbReference type="InterPro" id="IPR002182">
    <property type="entry name" value="NB-ARC"/>
</dbReference>
<evidence type="ECO:0000256" key="5">
    <source>
        <dbReference type="ARBA" id="ARBA00022821"/>
    </source>
</evidence>
<dbReference type="CDD" id="cd14798">
    <property type="entry name" value="RX-CC_like"/>
    <property type="match status" value="1"/>
</dbReference>
<dbReference type="InterPro" id="IPR027417">
    <property type="entry name" value="P-loop_NTPase"/>
</dbReference>
<evidence type="ECO:0000313" key="11">
    <source>
        <dbReference type="EMBL" id="CAD1840378.1"/>
    </source>
</evidence>
<keyword evidence="7" id="KW-0732">Signal</keyword>
<name>A0A6V7QBM7_ANACO</name>
<dbReference type="SUPFAM" id="SSF52058">
    <property type="entry name" value="L domain-like"/>
    <property type="match status" value="1"/>
</dbReference>
<reference evidence="11" key="1">
    <citation type="submission" date="2020-07" db="EMBL/GenBank/DDBJ databases">
        <authorList>
            <person name="Lin J."/>
        </authorList>
    </citation>
    <scope>NUCLEOTIDE SEQUENCE</scope>
</reference>
<feature type="compositionally biased region" description="Polar residues" evidence="6">
    <location>
        <begin position="151"/>
        <end position="165"/>
    </location>
</feature>
<dbReference type="Gene3D" id="3.80.10.10">
    <property type="entry name" value="Ribonuclease Inhibitor"/>
    <property type="match status" value="1"/>
</dbReference>
<dbReference type="GO" id="GO:0043531">
    <property type="term" value="F:ADP binding"/>
    <property type="evidence" value="ECO:0007669"/>
    <property type="project" value="InterPro"/>
</dbReference>
<evidence type="ECO:0000256" key="2">
    <source>
        <dbReference type="ARBA" id="ARBA00022614"/>
    </source>
</evidence>
<evidence type="ECO:0000259" key="8">
    <source>
        <dbReference type="Pfam" id="PF00931"/>
    </source>
</evidence>
<dbReference type="PRINTS" id="PR00364">
    <property type="entry name" value="DISEASERSIST"/>
</dbReference>
<dbReference type="InterPro" id="IPR055414">
    <property type="entry name" value="LRR_R13L4/SHOC2-like"/>
</dbReference>
<dbReference type="Gene3D" id="1.10.8.430">
    <property type="entry name" value="Helical domain of apoptotic protease-activating factors"/>
    <property type="match status" value="1"/>
</dbReference>
<evidence type="ECO:0000256" key="7">
    <source>
        <dbReference type="SAM" id="SignalP"/>
    </source>
</evidence>
<protein>
    <recommendedName>
        <fullName evidence="12">Disease resistance protein RPM1-like</fullName>
    </recommendedName>
</protein>
<dbReference type="PANTHER" id="PTHR23155">
    <property type="entry name" value="DISEASE RESISTANCE PROTEIN RP"/>
    <property type="match status" value="1"/>
</dbReference>
<evidence type="ECO:0000256" key="4">
    <source>
        <dbReference type="ARBA" id="ARBA00022741"/>
    </source>
</evidence>
<feature type="domain" description="Disease resistance R13L4/SHOC-2-like LRR" evidence="10">
    <location>
        <begin position="414"/>
        <end position="681"/>
    </location>
</feature>